<proteinExistence type="predicted"/>
<dbReference type="Proteomes" id="UP001321542">
    <property type="component" value="Chromosome"/>
</dbReference>
<gene>
    <name evidence="1" type="ORF">SGFS_068090</name>
</gene>
<accession>A0ABM7FEN5</accession>
<sequence>MPDDPHRRGVPEDVGAFLQRLERRHVDELARRLADPLGRLLRAEYLLGRERAGRLLDGGR</sequence>
<name>A0ABM7FEN5_9ACTN</name>
<reference evidence="1 2" key="1">
    <citation type="journal article" date="2010" name="ChemBioChem">
        <title>Cloning and characterization of the biosynthetic gene cluster of 16-membered macrolide antibiotic FD-891: involvement of a dual functional cytochrome P450 monooxygenase catalyzing epoxidation and hydroxylation.</title>
        <authorList>
            <person name="Kudo F."/>
            <person name="Motegi A."/>
            <person name="Mizoue K."/>
            <person name="Eguchi T."/>
        </authorList>
    </citation>
    <scope>NUCLEOTIDE SEQUENCE [LARGE SCALE GENOMIC DNA]</scope>
    <source>
        <strain evidence="1 2">A-8890</strain>
    </source>
</reference>
<reference evidence="1 2" key="2">
    <citation type="journal article" date="2023" name="ChemBioChem">
        <title>Acyltransferase Domain Exchange between Two Independent Type I Polyketide Synthases in the Same Producer Strain of Macrolide Antibiotics.</title>
        <authorList>
            <person name="Kudo F."/>
            <person name="Kishikawa K."/>
            <person name="Tsuboi K."/>
            <person name="Kido T."/>
            <person name="Usui T."/>
            <person name="Hashimoto J."/>
            <person name="Shin-Ya K."/>
            <person name="Miyanaga A."/>
            <person name="Eguchi T."/>
        </authorList>
    </citation>
    <scope>NUCLEOTIDE SEQUENCE [LARGE SCALE GENOMIC DNA]</scope>
    <source>
        <strain evidence="1 2">A-8890</strain>
    </source>
</reference>
<evidence type="ECO:0000313" key="1">
    <source>
        <dbReference type="EMBL" id="BBC35515.1"/>
    </source>
</evidence>
<organism evidence="1 2">
    <name type="scientific">Streptomyces graminofaciens</name>
    <dbReference type="NCBI Taxonomy" id="68212"/>
    <lineage>
        <taxon>Bacteria</taxon>
        <taxon>Bacillati</taxon>
        <taxon>Actinomycetota</taxon>
        <taxon>Actinomycetes</taxon>
        <taxon>Kitasatosporales</taxon>
        <taxon>Streptomycetaceae</taxon>
        <taxon>Streptomyces</taxon>
    </lineage>
</organism>
<keyword evidence="2" id="KW-1185">Reference proteome</keyword>
<evidence type="ECO:0000313" key="2">
    <source>
        <dbReference type="Proteomes" id="UP001321542"/>
    </source>
</evidence>
<dbReference type="EMBL" id="AP018448">
    <property type="protein sequence ID" value="BBC35515.1"/>
    <property type="molecule type" value="Genomic_DNA"/>
</dbReference>
<protein>
    <submittedName>
        <fullName evidence="1">Uncharacterized protein</fullName>
    </submittedName>
</protein>